<evidence type="ECO:0000256" key="1">
    <source>
        <dbReference type="ARBA" id="ARBA00009437"/>
    </source>
</evidence>
<dbReference type="FunFam" id="1.10.10.10:FF:000001">
    <property type="entry name" value="LysR family transcriptional regulator"/>
    <property type="match status" value="1"/>
</dbReference>
<dbReference type="Pfam" id="PF00126">
    <property type="entry name" value="HTH_1"/>
    <property type="match status" value="1"/>
</dbReference>
<accession>A0A318FNX8</accession>
<feature type="domain" description="HTH lysR-type" evidence="5">
    <location>
        <begin position="1"/>
        <end position="58"/>
    </location>
</feature>
<keyword evidence="2" id="KW-0805">Transcription regulation</keyword>
<proteinExistence type="inferred from homology"/>
<dbReference type="PANTHER" id="PTHR30126">
    <property type="entry name" value="HTH-TYPE TRANSCRIPTIONAL REGULATOR"/>
    <property type="match status" value="1"/>
</dbReference>
<protein>
    <submittedName>
        <fullName evidence="6">DNA-binding transcriptional LysR family regulator</fullName>
    </submittedName>
</protein>
<dbReference type="GO" id="GO:0000976">
    <property type="term" value="F:transcription cis-regulatory region binding"/>
    <property type="evidence" value="ECO:0007669"/>
    <property type="project" value="TreeGrafter"/>
</dbReference>
<dbReference type="Gene3D" id="1.10.10.10">
    <property type="entry name" value="Winged helix-like DNA-binding domain superfamily/Winged helix DNA-binding domain"/>
    <property type="match status" value="1"/>
</dbReference>
<dbReference type="InterPro" id="IPR036390">
    <property type="entry name" value="WH_DNA-bd_sf"/>
</dbReference>
<dbReference type="PANTHER" id="PTHR30126:SF40">
    <property type="entry name" value="HTH-TYPE TRANSCRIPTIONAL REGULATOR GLTR"/>
    <property type="match status" value="1"/>
</dbReference>
<dbReference type="RefSeq" id="WP_110274724.1">
    <property type="nucleotide sequence ID" value="NZ_QJJG01000010.1"/>
</dbReference>
<comment type="similarity">
    <text evidence="1">Belongs to the LysR transcriptional regulatory family.</text>
</comment>
<keyword evidence="3 6" id="KW-0238">DNA-binding</keyword>
<dbReference type="AlphaFoldDB" id="A0A318FNX8"/>
<dbReference type="SUPFAM" id="SSF53850">
    <property type="entry name" value="Periplasmic binding protein-like II"/>
    <property type="match status" value="1"/>
</dbReference>
<evidence type="ECO:0000313" key="7">
    <source>
        <dbReference type="Proteomes" id="UP000247485"/>
    </source>
</evidence>
<evidence type="ECO:0000259" key="5">
    <source>
        <dbReference type="PROSITE" id="PS50931"/>
    </source>
</evidence>
<dbReference type="InterPro" id="IPR005119">
    <property type="entry name" value="LysR_subst-bd"/>
</dbReference>
<evidence type="ECO:0000256" key="2">
    <source>
        <dbReference type="ARBA" id="ARBA00023015"/>
    </source>
</evidence>
<keyword evidence="4" id="KW-0804">Transcription</keyword>
<dbReference type="PROSITE" id="PS50931">
    <property type="entry name" value="HTH_LYSR"/>
    <property type="match status" value="1"/>
</dbReference>
<dbReference type="PRINTS" id="PR00039">
    <property type="entry name" value="HTHLYSR"/>
</dbReference>
<dbReference type="SUPFAM" id="SSF46785">
    <property type="entry name" value="Winged helix' DNA-binding domain"/>
    <property type="match status" value="1"/>
</dbReference>
<dbReference type="Gene3D" id="3.40.190.290">
    <property type="match status" value="1"/>
</dbReference>
<reference evidence="6 7" key="1">
    <citation type="submission" date="2018-05" db="EMBL/GenBank/DDBJ databases">
        <title>Freshwater and sediment microbial communities from various areas in North America, analyzing microbe dynamics in response to fracking.</title>
        <authorList>
            <person name="Lamendella R."/>
        </authorList>
    </citation>
    <scope>NUCLEOTIDE SEQUENCE [LARGE SCALE GENOMIC DNA]</scope>
    <source>
        <strain evidence="6 7">67</strain>
    </source>
</reference>
<gene>
    <name evidence="6" type="ORF">DET57_110135</name>
</gene>
<dbReference type="Proteomes" id="UP000247485">
    <property type="component" value="Unassembled WGS sequence"/>
</dbReference>
<dbReference type="GO" id="GO:0003700">
    <property type="term" value="F:DNA-binding transcription factor activity"/>
    <property type="evidence" value="ECO:0007669"/>
    <property type="project" value="InterPro"/>
</dbReference>
<evidence type="ECO:0000256" key="4">
    <source>
        <dbReference type="ARBA" id="ARBA00023163"/>
    </source>
</evidence>
<evidence type="ECO:0000256" key="3">
    <source>
        <dbReference type="ARBA" id="ARBA00023125"/>
    </source>
</evidence>
<evidence type="ECO:0000313" key="6">
    <source>
        <dbReference type="EMBL" id="PXW44021.1"/>
    </source>
</evidence>
<dbReference type="InterPro" id="IPR036388">
    <property type="entry name" value="WH-like_DNA-bd_sf"/>
</dbReference>
<organism evidence="6 7">
    <name type="scientific">Klebsiella oxytoca</name>
    <dbReference type="NCBI Taxonomy" id="571"/>
    <lineage>
        <taxon>Bacteria</taxon>
        <taxon>Pseudomonadati</taxon>
        <taxon>Pseudomonadota</taxon>
        <taxon>Gammaproteobacteria</taxon>
        <taxon>Enterobacterales</taxon>
        <taxon>Enterobacteriaceae</taxon>
        <taxon>Klebsiella/Raoultella group</taxon>
        <taxon>Klebsiella</taxon>
    </lineage>
</organism>
<dbReference type="InterPro" id="IPR000847">
    <property type="entry name" value="LysR_HTH_N"/>
</dbReference>
<name>A0A318FNX8_KLEOX</name>
<sequence length="278" mass="30288">MNHTTLQIFKTVAQEQSVTRAAKLLGRAQSNITTRIHQLEEELGVELFARGNKKMLLSPAGENFLGYAVKILSLAEEAKQALHPATPGGNFRMGAMDATAASRLPQLLPRFHSQCPEVKLMLKTQPTRPLVQQVLDASLDCALVCLPQSAAAPADIEYVPIFNEQLVLVTPVNQQNFRFAAFPEGCSYRAQGEIFLAQLVDTQVDIQDVSSYHAMIACVASGGYACLLPQSVLDTLALPLGCQAQSVGQAITQLIWRKGYTSPALEYMRQTLESASDI</sequence>
<dbReference type="EMBL" id="QJJG01000010">
    <property type="protein sequence ID" value="PXW44021.1"/>
    <property type="molecule type" value="Genomic_DNA"/>
</dbReference>
<dbReference type="Pfam" id="PF03466">
    <property type="entry name" value="LysR_substrate"/>
    <property type="match status" value="1"/>
</dbReference>
<comment type="caution">
    <text evidence="6">The sequence shown here is derived from an EMBL/GenBank/DDBJ whole genome shotgun (WGS) entry which is preliminary data.</text>
</comment>